<dbReference type="EMBL" id="JACBZH010000001">
    <property type="protein sequence ID" value="NYH91477.1"/>
    <property type="molecule type" value="Genomic_DNA"/>
</dbReference>
<gene>
    <name evidence="2" type="ORF">F4554_004115</name>
</gene>
<evidence type="ECO:0000256" key="1">
    <source>
        <dbReference type="SAM" id="Phobius"/>
    </source>
</evidence>
<evidence type="ECO:0000313" key="2">
    <source>
        <dbReference type="EMBL" id="NYH91477.1"/>
    </source>
</evidence>
<evidence type="ECO:0000313" key="3">
    <source>
        <dbReference type="Proteomes" id="UP000579605"/>
    </source>
</evidence>
<dbReference type="Proteomes" id="UP000579605">
    <property type="component" value="Unassembled WGS sequence"/>
</dbReference>
<dbReference type="RefSeq" id="WP_179789051.1">
    <property type="nucleotide sequence ID" value="NZ_BAAARR010000001.1"/>
</dbReference>
<reference evidence="2 3" key="1">
    <citation type="submission" date="2020-07" db="EMBL/GenBank/DDBJ databases">
        <title>Sequencing the genomes of 1000 actinobacteria strains.</title>
        <authorList>
            <person name="Klenk H.-P."/>
        </authorList>
    </citation>
    <scope>NUCLEOTIDE SEQUENCE [LARGE SCALE GENOMIC DNA]</scope>
    <source>
        <strain evidence="2 3">DSM 18448</strain>
    </source>
</reference>
<organism evidence="2 3">
    <name type="scientific">Actinopolymorpha rutila</name>
    <dbReference type="NCBI Taxonomy" id="446787"/>
    <lineage>
        <taxon>Bacteria</taxon>
        <taxon>Bacillati</taxon>
        <taxon>Actinomycetota</taxon>
        <taxon>Actinomycetes</taxon>
        <taxon>Propionibacteriales</taxon>
        <taxon>Actinopolymorphaceae</taxon>
        <taxon>Actinopolymorpha</taxon>
    </lineage>
</organism>
<dbReference type="AlphaFoldDB" id="A0A852ZEC4"/>
<name>A0A852ZEC4_9ACTN</name>
<keyword evidence="1" id="KW-0812">Transmembrane</keyword>
<accession>A0A852ZEC4</accession>
<feature type="transmembrane region" description="Helical" evidence="1">
    <location>
        <begin position="20"/>
        <end position="39"/>
    </location>
</feature>
<keyword evidence="1" id="KW-0472">Membrane</keyword>
<comment type="caution">
    <text evidence="2">The sequence shown here is derived from an EMBL/GenBank/DDBJ whole genome shotgun (WGS) entry which is preliminary data.</text>
</comment>
<proteinExistence type="predicted"/>
<keyword evidence="3" id="KW-1185">Reference proteome</keyword>
<protein>
    <submittedName>
        <fullName evidence="2">Uncharacterized protein</fullName>
    </submittedName>
</protein>
<sequence length="49" mass="5510">MSRQPIFCFPGTTSRPRAPMMAPTMTAVMIPLIIMIFPFRPDLRDDLAG</sequence>
<keyword evidence="1" id="KW-1133">Transmembrane helix</keyword>